<sequence length="1637" mass="177312">MAEHTYRRRLCACEERRQQSERERADRLCRLWGEEVPYAAQAEDRANWVGGTLFYTWLGDFMHRAAHEALTLDGLPRPTHLLRSYNSGTALSRALQQQRTVEHAWDTLVDTALVRYTGKGRAAQNGVVRRAWRMVVRLLGWGLSGGAIELLPSGLRPGAVGVLRWCGPAQQLGTNGQRYAGVEWYDSVVAAAQSSLPHRGRNSSHKTRSAWTAGTVGGEHLFRTSDGRATATCECVEDVEIIASPCARSGGERNSALPQLARMQPRGMSASRAFFTAFWKPFLLLLPLRIGRDFATLLSPLVLRLFIQYIEKFSSGEGDNAAKASGKPVGDTPLPSWGAGMGLVLLMFAFALGESLVNNKYYQMCGRTGASGKCTLAAVIFEKAMTISSKATALPTMNPGRLVNMVSNDAQSANDFVYWIWALVGAPLQLIGGVALLYSLVGWSAFVGVLGLLLSLPLQNRLTQQMYAAFKEKAAVTDARLKATNEFLSGIRVVKFMSWEPSFIVKIEALRAQEIAKIRRTQMLAILISFLNAAAPNLVIATVFVMYTLGGHALTVATVFPVIALLGVLESPFVQVPYMVASLSRFIVSMRRITRFLECDDSTSAVMDMVQLMEEEEQECQVEWAADDEARNAYRKLYAARFQLATLSAFVPVRLPSAADVQNGPATAEMSTNSAEDDLKTKAERDDSAESPTGEALYELRVKTLLEDVDLRIPRGKLTVVLGPTGCGKSTLLDSLIGALAVTRGRVACSRCVAYVPQQPWIMSATLRDNVVFFGAADDAAFERAVASSQLAADLALLAAGAATEIGEKGINLSGGQKARVSLARAVYADRDVYVLDDPLSALDAHVGERVMRECVCGALAHKTRVLATHQVSAAAYADYVVVLSAGGPVAFQGDAAAYSVYCDLQIDLPAMENALKSKEDAKAAAVEMHTAIADGASDDRISEDFVSVQREAERADRHTGTAAEADVSSTGALITAEEMAEGSVPLSIYRRYAIACGGVASWMGIFGLHAATEVGMVLPSLWLSLWASGAVGWSETTNLKVYLACTAVAIIGHPLRRYCTYRVLRVGCATLHSSVLRSVSSGTMAFFDTTPHGRLLNRFSQDLSRIDDDLEVNVIYFLNRSCTVLSSLLVMVYTQWQVLLPLVMCSYLYYRLMVFYTAANRSIRRHENIANSPVLSTLGSILSGRWTIHAYGVGHPLLQSGLQRLDHLFSCIYMRNTGQHWLAVRVELLSNVVITAVAFIAVVTVNQSGGTVPQTRIGLLSLSMTMAMKVSLLLNDTINLAAQAEADMSSVERVLHYIDNIDLESTQRDIAAAVDAHAAQIRRLMDRAVEVTVEDGGGAAALSPLSPASAGGVSPTVGRVVPGAAGSLVLEHVDMRYRPGLPLVLRDVSFAVLPGQKVGVVGRTGSGKSTLLLALLRLVEVCGGCMRVCGRDARDYGVRELRQLFSMIPQDPLLFDGTVRSNVDPFGACGDAAVWAALRQVGMEERVRSGGGGLDARVQEGGSNFSVGQRQLLCLARALLKRGSAFLLMDEATANVDPALDRQIQLTVQQTFRDYTVVTIAHRLHTVAAYDVILVMDGGRAVEFGSPRALVNTEGSLFASLVKSLGEDGEARFMKAMAQEAEHHGREGTLLEDNRW</sequence>
<evidence type="ECO:0000256" key="7">
    <source>
        <dbReference type="ARBA" id="ARBA00022989"/>
    </source>
</evidence>
<evidence type="ECO:0000256" key="5">
    <source>
        <dbReference type="ARBA" id="ARBA00022741"/>
    </source>
</evidence>
<feature type="transmembrane region" description="Helical" evidence="10">
    <location>
        <begin position="1140"/>
        <end position="1160"/>
    </location>
</feature>
<evidence type="ECO:0000259" key="11">
    <source>
        <dbReference type="PROSITE" id="PS50893"/>
    </source>
</evidence>
<dbReference type="GO" id="GO:0016887">
    <property type="term" value="F:ATP hydrolysis activity"/>
    <property type="evidence" value="ECO:0007669"/>
    <property type="project" value="InterPro"/>
</dbReference>
<dbReference type="SMART" id="SM00382">
    <property type="entry name" value="AAA"/>
    <property type="match status" value="2"/>
</dbReference>
<feature type="domain" description="ABC transporter" evidence="11">
    <location>
        <begin position="1371"/>
        <end position="1604"/>
    </location>
</feature>
<proteinExistence type="predicted"/>
<dbReference type="GeneID" id="26906274"/>
<dbReference type="FunFam" id="3.40.50.300:FF:000630">
    <property type="entry name" value="ATP-binding cassette (ABC) transporter, putative"/>
    <property type="match status" value="1"/>
</dbReference>
<dbReference type="OrthoDB" id="6500128at2759"/>
<evidence type="ECO:0000259" key="12">
    <source>
        <dbReference type="PROSITE" id="PS50929"/>
    </source>
</evidence>
<dbReference type="InterPro" id="IPR044746">
    <property type="entry name" value="ABCC_6TM_D1"/>
</dbReference>
<dbReference type="InterPro" id="IPR011527">
    <property type="entry name" value="ABC1_TM_dom"/>
</dbReference>
<evidence type="ECO:0000256" key="9">
    <source>
        <dbReference type="SAM" id="MobiDB-lite"/>
    </source>
</evidence>
<organism evidence="13 14">
    <name type="scientific">Leptomonas pyrrhocoris</name>
    <name type="common">Firebug parasite</name>
    <dbReference type="NCBI Taxonomy" id="157538"/>
    <lineage>
        <taxon>Eukaryota</taxon>
        <taxon>Discoba</taxon>
        <taxon>Euglenozoa</taxon>
        <taxon>Kinetoplastea</taxon>
        <taxon>Metakinetoplastina</taxon>
        <taxon>Trypanosomatida</taxon>
        <taxon>Trypanosomatidae</taxon>
        <taxon>Leishmaniinae</taxon>
        <taxon>Leptomonas</taxon>
    </lineage>
</organism>
<dbReference type="CDD" id="cd03244">
    <property type="entry name" value="ABCC_MRP_domain2"/>
    <property type="match status" value="1"/>
</dbReference>
<dbReference type="CDD" id="cd03250">
    <property type="entry name" value="ABCC_MRP_domain1"/>
    <property type="match status" value="1"/>
</dbReference>
<dbReference type="FunFam" id="3.40.50.300:FF:002055">
    <property type="entry name" value="ATP-binding cassette protein subfamily C, member 1"/>
    <property type="match status" value="1"/>
</dbReference>
<accession>A0A0M9FYU5</accession>
<feature type="domain" description="ABC transmembrane type-1" evidence="12">
    <location>
        <begin position="283"/>
        <end position="585"/>
    </location>
</feature>
<feature type="compositionally biased region" description="Basic and acidic residues" evidence="9">
    <location>
        <begin position="677"/>
        <end position="688"/>
    </location>
</feature>
<dbReference type="GO" id="GO:0140359">
    <property type="term" value="F:ABC-type transporter activity"/>
    <property type="evidence" value="ECO:0007669"/>
    <property type="project" value="InterPro"/>
</dbReference>
<dbReference type="Gene3D" id="3.40.50.300">
    <property type="entry name" value="P-loop containing nucleotide triphosphate hydrolases"/>
    <property type="match status" value="2"/>
</dbReference>
<keyword evidence="4" id="KW-0677">Repeat</keyword>
<comment type="subcellular location">
    <subcellularLocation>
        <location evidence="1">Membrane</location>
        <topology evidence="1">Multi-pass membrane protein</topology>
    </subcellularLocation>
</comment>
<dbReference type="SUPFAM" id="SSF90123">
    <property type="entry name" value="ABC transporter transmembrane region"/>
    <property type="match status" value="2"/>
</dbReference>
<feature type="transmembrane region" description="Helical" evidence="10">
    <location>
        <begin position="416"/>
        <end position="434"/>
    </location>
</feature>
<dbReference type="InterPro" id="IPR017871">
    <property type="entry name" value="ABC_transporter-like_CS"/>
</dbReference>
<dbReference type="PROSITE" id="PS50893">
    <property type="entry name" value="ABC_TRANSPORTER_2"/>
    <property type="match status" value="2"/>
</dbReference>
<feature type="domain" description="ABC transmembrane type-1" evidence="12">
    <location>
        <begin position="1011"/>
        <end position="1287"/>
    </location>
</feature>
<dbReference type="InterPro" id="IPR027417">
    <property type="entry name" value="P-loop_NTPase"/>
</dbReference>
<evidence type="ECO:0000256" key="3">
    <source>
        <dbReference type="ARBA" id="ARBA00022692"/>
    </source>
</evidence>
<keyword evidence="7 10" id="KW-1133">Transmembrane helix</keyword>
<keyword evidence="6" id="KW-0067">ATP-binding</keyword>
<keyword evidence="14" id="KW-1185">Reference proteome</keyword>
<feature type="transmembrane region" description="Helical" evidence="10">
    <location>
        <begin position="524"/>
        <end position="547"/>
    </location>
</feature>
<dbReference type="FunFam" id="1.20.1560.10:FF:000082">
    <property type="entry name" value="ABC transporter, multidrug resistance associated protein"/>
    <property type="match status" value="1"/>
</dbReference>
<dbReference type="Pfam" id="PF00005">
    <property type="entry name" value="ABC_tran"/>
    <property type="match status" value="2"/>
</dbReference>
<dbReference type="Gene3D" id="1.20.1560.10">
    <property type="entry name" value="ABC transporter type 1, transmembrane domain"/>
    <property type="match status" value="2"/>
</dbReference>
<dbReference type="InterPro" id="IPR003439">
    <property type="entry name" value="ABC_transporter-like_ATP-bd"/>
</dbReference>
<dbReference type="InterPro" id="IPR050173">
    <property type="entry name" value="ABC_transporter_C-like"/>
</dbReference>
<evidence type="ECO:0000256" key="10">
    <source>
        <dbReference type="SAM" id="Phobius"/>
    </source>
</evidence>
<dbReference type="OMA" id="IRCIRVI"/>
<gene>
    <name evidence="13" type="ORF">ABB37_05984</name>
</gene>
<dbReference type="GO" id="GO:0016020">
    <property type="term" value="C:membrane"/>
    <property type="evidence" value="ECO:0007669"/>
    <property type="project" value="UniProtKB-SubCell"/>
</dbReference>
<dbReference type="CDD" id="cd18580">
    <property type="entry name" value="ABC_6TM_ABCC_D2"/>
    <property type="match status" value="1"/>
</dbReference>
<dbReference type="CDD" id="cd18579">
    <property type="entry name" value="ABC_6TM_ABCC_D1"/>
    <property type="match status" value="1"/>
</dbReference>
<keyword evidence="5" id="KW-0547">Nucleotide-binding</keyword>
<keyword evidence="3 10" id="KW-0812">Transmembrane</keyword>
<evidence type="ECO:0000256" key="6">
    <source>
        <dbReference type="ARBA" id="ARBA00022840"/>
    </source>
</evidence>
<dbReference type="PROSITE" id="PS00211">
    <property type="entry name" value="ABC_TRANSPORTER_1"/>
    <property type="match status" value="2"/>
</dbReference>
<evidence type="ECO:0000256" key="1">
    <source>
        <dbReference type="ARBA" id="ARBA00004141"/>
    </source>
</evidence>
<dbReference type="EMBL" id="LGTL01000012">
    <property type="protein sequence ID" value="KPA78920.1"/>
    <property type="molecule type" value="Genomic_DNA"/>
</dbReference>
<dbReference type="RefSeq" id="XP_015657359.1">
    <property type="nucleotide sequence ID" value="XM_015804225.1"/>
</dbReference>
<feature type="transmembrane region" description="Helical" evidence="10">
    <location>
        <begin position="337"/>
        <end position="357"/>
    </location>
</feature>
<feature type="transmembrane region" description="Helical" evidence="10">
    <location>
        <begin position="272"/>
        <end position="290"/>
    </location>
</feature>
<dbReference type="VEuPathDB" id="TriTrypDB:LpyrH10_12_1620"/>
<dbReference type="GO" id="GO:0005524">
    <property type="term" value="F:ATP binding"/>
    <property type="evidence" value="ECO:0007669"/>
    <property type="project" value="UniProtKB-KW"/>
</dbReference>
<dbReference type="PANTHER" id="PTHR24223:SF273">
    <property type="entry name" value="MULTIDRUG RESISTANCE PROTEIN E"/>
    <property type="match status" value="1"/>
</dbReference>
<keyword evidence="2" id="KW-0813">Transport</keyword>
<dbReference type="InterPro" id="IPR044726">
    <property type="entry name" value="ABCC_6TM_D2"/>
</dbReference>
<dbReference type="Pfam" id="PF00664">
    <property type="entry name" value="ABC_membrane"/>
    <property type="match status" value="2"/>
</dbReference>
<dbReference type="PROSITE" id="PS50929">
    <property type="entry name" value="ABC_TM1F"/>
    <property type="match status" value="2"/>
</dbReference>
<protein>
    <submittedName>
        <fullName evidence="13">Putative mitochondrial p-glycoprotein e</fullName>
    </submittedName>
</protein>
<evidence type="ECO:0000256" key="2">
    <source>
        <dbReference type="ARBA" id="ARBA00022448"/>
    </source>
</evidence>
<dbReference type="PANTHER" id="PTHR24223">
    <property type="entry name" value="ATP-BINDING CASSETTE SUB-FAMILY C"/>
    <property type="match status" value="1"/>
</dbReference>
<feature type="domain" description="ABC transporter" evidence="11">
    <location>
        <begin position="683"/>
        <end position="911"/>
    </location>
</feature>
<evidence type="ECO:0000313" key="14">
    <source>
        <dbReference type="Proteomes" id="UP000037923"/>
    </source>
</evidence>
<name>A0A0M9FYU5_LEPPY</name>
<feature type="transmembrane region" description="Helical" evidence="10">
    <location>
        <begin position="440"/>
        <end position="458"/>
    </location>
</feature>
<dbReference type="FunFam" id="1.20.1560.10:FF:000013">
    <property type="entry name" value="ABC transporter C family member 2"/>
    <property type="match status" value="1"/>
</dbReference>
<keyword evidence="8 10" id="KW-0472">Membrane</keyword>
<dbReference type="Proteomes" id="UP000037923">
    <property type="component" value="Unassembled WGS sequence"/>
</dbReference>
<dbReference type="InterPro" id="IPR036640">
    <property type="entry name" value="ABC1_TM_sf"/>
</dbReference>
<evidence type="ECO:0000313" key="13">
    <source>
        <dbReference type="EMBL" id="KPA78920.1"/>
    </source>
</evidence>
<reference evidence="13 14" key="1">
    <citation type="submission" date="2015-07" db="EMBL/GenBank/DDBJ databases">
        <title>High-quality genome of monoxenous trypanosomatid Leptomonas pyrrhocoris.</title>
        <authorList>
            <person name="Flegontov P."/>
            <person name="Butenko A."/>
            <person name="Firsov S."/>
            <person name="Vlcek C."/>
            <person name="Logacheva M.D."/>
            <person name="Field M."/>
            <person name="Filatov D."/>
            <person name="Flegontova O."/>
            <person name="Gerasimov E."/>
            <person name="Jackson A.P."/>
            <person name="Kelly S."/>
            <person name="Opperdoes F."/>
            <person name="O'Reilly A."/>
            <person name="Votypka J."/>
            <person name="Yurchenko V."/>
            <person name="Lukes J."/>
        </authorList>
    </citation>
    <scope>NUCLEOTIDE SEQUENCE [LARGE SCALE GENOMIC DNA]</scope>
    <source>
        <strain evidence="13">H10</strain>
    </source>
</reference>
<evidence type="ECO:0000256" key="8">
    <source>
        <dbReference type="ARBA" id="ARBA00023136"/>
    </source>
</evidence>
<evidence type="ECO:0000256" key="4">
    <source>
        <dbReference type="ARBA" id="ARBA00022737"/>
    </source>
</evidence>
<feature type="transmembrane region" description="Helical" evidence="10">
    <location>
        <begin position="1223"/>
        <end position="1246"/>
    </location>
</feature>
<feature type="region of interest" description="Disordered" evidence="9">
    <location>
        <begin position="662"/>
        <end position="693"/>
    </location>
</feature>
<dbReference type="SUPFAM" id="SSF52540">
    <property type="entry name" value="P-loop containing nucleoside triphosphate hydrolases"/>
    <property type="match status" value="2"/>
</dbReference>
<comment type="caution">
    <text evidence="13">The sequence shown here is derived from an EMBL/GenBank/DDBJ whole genome shotgun (WGS) entry which is preliminary data.</text>
</comment>
<dbReference type="InterPro" id="IPR003593">
    <property type="entry name" value="AAA+_ATPase"/>
</dbReference>